<dbReference type="SUPFAM" id="SSF53474">
    <property type="entry name" value="alpha/beta-Hydrolases"/>
    <property type="match status" value="1"/>
</dbReference>
<gene>
    <name evidence="3" type="ORF">FB45DRAFT_799094</name>
</gene>
<dbReference type="AlphaFoldDB" id="A0AAD7BHI0"/>
<dbReference type="Gene3D" id="3.40.50.1820">
    <property type="entry name" value="alpha/beta hydrolase"/>
    <property type="match status" value="1"/>
</dbReference>
<accession>A0AAD7BHI0</accession>
<protein>
    <submittedName>
        <fullName evidence="3">Alpha/beta-hydrolase</fullName>
    </submittedName>
</protein>
<keyword evidence="4" id="KW-1185">Reference proteome</keyword>
<dbReference type="InterPro" id="IPR050261">
    <property type="entry name" value="FrsA_esterase"/>
</dbReference>
<name>A0AAD7BHI0_9AGAR</name>
<dbReference type="InterPro" id="IPR029058">
    <property type="entry name" value="AB_hydrolase_fold"/>
</dbReference>
<dbReference type="PANTHER" id="PTHR22946">
    <property type="entry name" value="DIENELACTONE HYDROLASE DOMAIN-CONTAINING PROTEIN-RELATED"/>
    <property type="match status" value="1"/>
</dbReference>
<dbReference type="Proteomes" id="UP001221142">
    <property type="component" value="Unassembled WGS sequence"/>
</dbReference>
<keyword evidence="1" id="KW-0378">Hydrolase</keyword>
<comment type="caution">
    <text evidence="3">The sequence shown here is derived from an EMBL/GenBank/DDBJ whole genome shotgun (WGS) entry which is preliminary data.</text>
</comment>
<sequence>MTTFTKQLLQIPSVDKDVLLEAWVFEPLGTGPFPLVVAGHGMTVIKDAGLHAFGERWATEGNYASIIFDYRYFGGSGGTPRNLVSLPKQREDYEAVLRWARLQPERFMNTRIVLMGSALSGLTVSQLAQDDPGLAGVMAHSPMLDGYGTAMSLGFNPRLIFWGCVDRLRGLLGLEPLFIKAIGHPSEFAFLNTPSSYPGFVAMFSQGDTPFSSAPNLINAGVLFEIMNARPGRKLSDARCPVLVVATKDDDIIPAAIAAQIAKSAPEKVTLVEVSGGHFDIMEGGQSFSANIKAQLDFLQRVR</sequence>
<evidence type="ECO:0000259" key="2">
    <source>
        <dbReference type="Pfam" id="PF02129"/>
    </source>
</evidence>
<organism evidence="3 4">
    <name type="scientific">Roridomyces roridus</name>
    <dbReference type="NCBI Taxonomy" id="1738132"/>
    <lineage>
        <taxon>Eukaryota</taxon>
        <taxon>Fungi</taxon>
        <taxon>Dikarya</taxon>
        <taxon>Basidiomycota</taxon>
        <taxon>Agaricomycotina</taxon>
        <taxon>Agaricomycetes</taxon>
        <taxon>Agaricomycetidae</taxon>
        <taxon>Agaricales</taxon>
        <taxon>Marasmiineae</taxon>
        <taxon>Mycenaceae</taxon>
        <taxon>Roridomyces</taxon>
    </lineage>
</organism>
<dbReference type="PANTHER" id="PTHR22946:SF9">
    <property type="entry name" value="POLYKETIDE TRANSFERASE AF380"/>
    <property type="match status" value="1"/>
</dbReference>
<dbReference type="InterPro" id="IPR000383">
    <property type="entry name" value="Xaa-Pro-like_dom"/>
</dbReference>
<dbReference type="EMBL" id="JARKIF010000016">
    <property type="protein sequence ID" value="KAJ7621275.1"/>
    <property type="molecule type" value="Genomic_DNA"/>
</dbReference>
<dbReference type="Pfam" id="PF02129">
    <property type="entry name" value="Peptidase_S15"/>
    <property type="match status" value="1"/>
</dbReference>
<feature type="domain" description="Xaa-Pro dipeptidyl-peptidase-like" evidence="2">
    <location>
        <begin position="18"/>
        <end position="149"/>
    </location>
</feature>
<dbReference type="GO" id="GO:0016788">
    <property type="term" value="F:hydrolase activity, acting on ester bonds"/>
    <property type="evidence" value="ECO:0007669"/>
    <property type="project" value="UniProtKB-ARBA"/>
</dbReference>
<evidence type="ECO:0000313" key="3">
    <source>
        <dbReference type="EMBL" id="KAJ7621275.1"/>
    </source>
</evidence>
<evidence type="ECO:0000256" key="1">
    <source>
        <dbReference type="ARBA" id="ARBA00022801"/>
    </source>
</evidence>
<proteinExistence type="predicted"/>
<evidence type="ECO:0000313" key="4">
    <source>
        <dbReference type="Proteomes" id="UP001221142"/>
    </source>
</evidence>
<reference evidence="3" key="1">
    <citation type="submission" date="2023-03" db="EMBL/GenBank/DDBJ databases">
        <title>Massive genome expansion in bonnet fungi (Mycena s.s.) driven by repeated elements and novel gene families across ecological guilds.</title>
        <authorList>
            <consortium name="Lawrence Berkeley National Laboratory"/>
            <person name="Harder C.B."/>
            <person name="Miyauchi S."/>
            <person name="Viragh M."/>
            <person name="Kuo A."/>
            <person name="Thoen E."/>
            <person name="Andreopoulos B."/>
            <person name="Lu D."/>
            <person name="Skrede I."/>
            <person name="Drula E."/>
            <person name="Henrissat B."/>
            <person name="Morin E."/>
            <person name="Kohler A."/>
            <person name="Barry K."/>
            <person name="LaButti K."/>
            <person name="Morin E."/>
            <person name="Salamov A."/>
            <person name="Lipzen A."/>
            <person name="Mereny Z."/>
            <person name="Hegedus B."/>
            <person name="Baldrian P."/>
            <person name="Stursova M."/>
            <person name="Weitz H."/>
            <person name="Taylor A."/>
            <person name="Grigoriev I.V."/>
            <person name="Nagy L.G."/>
            <person name="Martin F."/>
            <person name="Kauserud H."/>
        </authorList>
    </citation>
    <scope>NUCLEOTIDE SEQUENCE</scope>
    <source>
        <strain evidence="3">9284</strain>
    </source>
</reference>